<evidence type="ECO:0000313" key="4">
    <source>
        <dbReference type="Proteomes" id="UP000178943"/>
    </source>
</evidence>
<accession>A0A1F5V5U8</accession>
<proteinExistence type="predicted"/>
<evidence type="ECO:0000259" key="2">
    <source>
        <dbReference type="Pfam" id="PF01642"/>
    </source>
</evidence>
<dbReference type="Pfam" id="PF01642">
    <property type="entry name" value="MM_CoA_mutase"/>
    <property type="match status" value="1"/>
</dbReference>
<dbReference type="NCBIfam" id="TIGR00641">
    <property type="entry name" value="acid_CoA_mut_N"/>
    <property type="match status" value="1"/>
</dbReference>
<dbReference type="STRING" id="1817863.A2Y62_09935"/>
<dbReference type="GO" id="GO:0004494">
    <property type="term" value="F:methylmalonyl-CoA mutase activity"/>
    <property type="evidence" value="ECO:0007669"/>
    <property type="project" value="InterPro"/>
</dbReference>
<gene>
    <name evidence="3" type="ORF">A2Y62_09935</name>
</gene>
<dbReference type="InterPro" id="IPR006098">
    <property type="entry name" value="MMCoA_mutase_a_cat"/>
</dbReference>
<evidence type="ECO:0000313" key="3">
    <source>
        <dbReference type="EMBL" id="OGF58803.1"/>
    </source>
</evidence>
<dbReference type="Proteomes" id="UP000178943">
    <property type="component" value="Unassembled WGS sequence"/>
</dbReference>
<dbReference type="InterPro" id="IPR016176">
    <property type="entry name" value="Cbl-dep_enz_cat"/>
</dbReference>
<sequence>MAKDDVDERKEVILESGIKVKPVYGPDDIGNIDYEKDVGKPGEYPFTRGIHPLMYCKRPWTMRQYSGFGTAKETNQRFKWLLEQGQNALNVAFDLPTQLGLDTDDPRAEEEVGRVGMAIDTLKDLEDAFEGIPIDKISTSLTINSVASIMFAMYLVVAEKHGVAWDQVRGTLQNDILKEYIGRGTWIFPVTPSIRLIGDITEFCSQQVPKFSPFSVCGYHIRESGANPVQEMAYGFEIAIAYVEHLLGRGLNIDEFAGRISFNFDIHGNLWEQVAKFRAGRKLWAKIMKARFGAKDPNSMSLRMIAGGGGGGLTIQEPENNIVRGAYYALISALSGTQTMALCSYDEAYTIPSKRAAKISLRTMQILADEIGMCDTVDPLAGSYYVEWLTCELEKKIAECMEKVEKMGGMIKAVESGYIQNEVSYQAYLYEKKIQSGEITKIGVNKYVSEDEEEQDVEIHPFDSAAAEEQKKRLHEVKSSRNDNEVKQALAKLKEAAGTNENLMPQILKAVRCYATIGEMTQILKDVFGEFQEPIGFK</sequence>
<organism evidence="3 4">
    <name type="scientific">Candidatus Fischerbacteria bacterium RBG_13_37_8</name>
    <dbReference type="NCBI Taxonomy" id="1817863"/>
    <lineage>
        <taxon>Bacteria</taxon>
        <taxon>Candidatus Fischeribacteriota</taxon>
    </lineage>
</organism>
<comment type="caution">
    <text evidence="3">The sequence shown here is derived from an EMBL/GenBank/DDBJ whole genome shotgun (WGS) entry which is preliminary data.</text>
</comment>
<name>A0A1F5V5U8_9BACT</name>
<dbReference type="Gene3D" id="3.20.20.240">
    <property type="entry name" value="Methylmalonyl-CoA mutase"/>
    <property type="match status" value="1"/>
</dbReference>
<dbReference type="EMBL" id="MFGW01000232">
    <property type="protein sequence ID" value="OGF58803.1"/>
    <property type="molecule type" value="Genomic_DNA"/>
</dbReference>
<evidence type="ECO:0000256" key="1">
    <source>
        <dbReference type="ARBA" id="ARBA00023235"/>
    </source>
</evidence>
<dbReference type="AlphaFoldDB" id="A0A1F5V5U8"/>
<dbReference type="PANTHER" id="PTHR48101">
    <property type="entry name" value="METHYLMALONYL-COA MUTASE, MITOCHONDRIAL-RELATED"/>
    <property type="match status" value="1"/>
</dbReference>
<feature type="domain" description="Methylmalonyl-CoA mutase alpha/beta chain catalytic" evidence="2">
    <location>
        <begin position="15"/>
        <end position="530"/>
    </location>
</feature>
<protein>
    <submittedName>
        <fullName evidence="3">Methylmalonyl-CoA mutase</fullName>
    </submittedName>
</protein>
<dbReference type="GO" id="GO:0031419">
    <property type="term" value="F:cobalamin binding"/>
    <property type="evidence" value="ECO:0007669"/>
    <property type="project" value="InterPro"/>
</dbReference>
<keyword evidence="1" id="KW-0413">Isomerase</keyword>
<dbReference type="PANTHER" id="PTHR48101:SF1">
    <property type="entry name" value="METHYLMALONYL-COA MUTASE, LARGE SUBUNIT"/>
    <property type="match status" value="1"/>
</dbReference>
<dbReference type="SUPFAM" id="SSF51703">
    <property type="entry name" value="Cobalamin (vitamin B12)-dependent enzymes"/>
    <property type="match status" value="1"/>
</dbReference>
<dbReference type="InterPro" id="IPR006099">
    <property type="entry name" value="MeMalonylCoA_mutase_a/b_cat"/>
</dbReference>
<reference evidence="3 4" key="1">
    <citation type="journal article" date="2016" name="Nat. Commun.">
        <title>Thousands of microbial genomes shed light on interconnected biogeochemical processes in an aquifer system.</title>
        <authorList>
            <person name="Anantharaman K."/>
            <person name="Brown C.T."/>
            <person name="Hug L.A."/>
            <person name="Sharon I."/>
            <person name="Castelle C.J."/>
            <person name="Probst A.J."/>
            <person name="Thomas B.C."/>
            <person name="Singh A."/>
            <person name="Wilkins M.J."/>
            <person name="Karaoz U."/>
            <person name="Brodie E.L."/>
            <person name="Williams K.H."/>
            <person name="Hubbard S.S."/>
            <person name="Banfield J.F."/>
        </authorList>
    </citation>
    <scope>NUCLEOTIDE SEQUENCE [LARGE SCALE GENOMIC DNA]</scope>
</reference>